<keyword evidence="1" id="KW-0472">Membrane</keyword>
<dbReference type="Proteomes" id="UP001279734">
    <property type="component" value="Unassembled WGS sequence"/>
</dbReference>
<comment type="caution">
    <text evidence="2">The sequence shown here is derived from an EMBL/GenBank/DDBJ whole genome shotgun (WGS) entry which is preliminary data.</text>
</comment>
<name>A0AAD3T1W5_NEPGR</name>
<evidence type="ECO:0000313" key="2">
    <source>
        <dbReference type="EMBL" id="GMH21204.1"/>
    </source>
</evidence>
<dbReference type="EMBL" id="BSYO01000023">
    <property type="protein sequence ID" value="GMH21204.1"/>
    <property type="molecule type" value="Genomic_DNA"/>
</dbReference>
<accession>A0AAD3T1W5</accession>
<keyword evidence="1" id="KW-0812">Transmembrane</keyword>
<protein>
    <submittedName>
        <fullName evidence="2">Uncharacterized protein</fullName>
    </submittedName>
</protein>
<keyword evidence="3" id="KW-1185">Reference proteome</keyword>
<reference evidence="2" key="1">
    <citation type="submission" date="2023-05" db="EMBL/GenBank/DDBJ databases">
        <title>Nepenthes gracilis genome sequencing.</title>
        <authorList>
            <person name="Fukushima K."/>
        </authorList>
    </citation>
    <scope>NUCLEOTIDE SEQUENCE</scope>
    <source>
        <strain evidence="2">SING2019-196</strain>
    </source>
</reference>
<gene>
    <name evidence="2" type="ORF">Nepgr_023046</name>
</gene>
<keyword evidence="1" id="KW-1133">Transmembrane helix</keyword>
<evidence type="ECO:0000256" key="1">
    <source>
        <dbReference type="SAM" id="Phobius"/>
    </source>
</evidence>
<feature type="transmembrane region" description="Helical" evidence="1">
    <location>
        <begin position="29"/>
        <end position="49"/>
    </location>
</feature>
<dbReference type="AlphaFoldDB" id="A0AAD3T1W5"/>
<evidence type="ECO:0000313" key="3">
    <source>
        <dbReference type="Proteomes" id="UP001279734"/>
    </source>
</evidence>
<proteinExistence type="predicted"/>
<organism evidence="2 3">
    <name type="scientific">Nepenthes gracilis</name>
    <name type="common">Slender pitcher plant</name>
    <dbReference type="NCBI Taxonomy" id="150966"/>
    <lineage>
        <taxon>Eukaryota</taxon>
        <taxon>Viridiplantae</taxon>
        <taxon>Streptophyta</taxon>
        <taxon>Embryophyta</taxon>
        <taxon>Tracheophyta</taxon>
        <taxon>Spermatophyta</taxon>
        <taxon>Magnoliopsida</taxon>
        <taxon>eudicotyledons</taxon>
        <taxon>Gunneridae</taxon>
        <taxon>Pentapetalae</taxon>
        <taxon>Caryophyllales</taxon>
        <taxon>Nepenthaceae</taxon>
        <taxon>Nepenthes</taxon>
    </lineage>
</organism>
<sequence length="118" mass="12539">MTRLDLVIGVSWALSLVIGNCQLEFRLSILMLMFCLAAGVIFGLCYGAVLEPFAGVLWSAAVSAAAMQSRVSSLAFIDAEVYSLEDPQTPLEDPSVDVLLLRCSFAGPALLDAVGMSH</sequence>